<dbReference type="EMBL" id="CABVHW010000037">
    <property type="protein sequence ID" value="VVO42159.1"/>
    <property type="molecule type" value="Genomic_DNA"/>
</dbReference>
<name>A0A5E7FS57_PSEFL</name>
<dbReference type="Pfam" id="PF19866">
    <property type="entry name" value="DUF6339"/>
    <property type="match status" value="1"/>
</dbReference>
<organism evidence="1 2">
    <name type="scientific">Pseudomonas fluorescens</name>
    <dbReference type="NCBI Taxonomy" id="294"/>
    <lineage>
        <taxon>Bacteria</taxon>
        <taxon>Pseudomonadati</taxon>
        <taxon>Pseudomonadota</taxon>
        <taxon>Gammaproteobacteria</taxon>
        <taxon>Pseudomonadales</taxon>
        <taxon>Pseudomonadaceae</taxon>
        <taxon>Pseudomonas</taxon>
    </lineage>
</organism>
<dbReference type="RefSeq" id="WP_150767747.1">
    <property type="nucleotide sequence ID" value="NZ_CABVHW010000037.1"/>
</dbReference>
<accession>A0A5E7FS57</accession>
<gene>
    <name evidence="1" type="ORF">PS710_06001</name>
</gene>
<dbReference type="AlphaFoldDB" id="A0A5E7FS57"/>
<reference evidence="1 2" key="1">
    <citation type="submission" date="2019-09" db="EMBL/GenBank/DDBJ databases">
        <authorList>
            <person name="Chandra G."/>
            <person name="Truman W A."/>
        </authorList>
    </citation>
    <scope>NUCLEOTIDE SEQUENCE [LARGE SCALE GENOMIC DNA]</scope>
    <source>
        <strain evidence="1">PS710</strain>
    </source>
</reference>
<sequence length="265" mass="29954">MTVHLFPRLNNLAVQRTLQELQNQITSTSAQSFINNLPGKSYGASGGSRINNQIIEDLCAEIIEIAEQNGYPDRGTKKTRAKFDSDVSIALAEYKDLNSGELQRDDIWSYISTAMLPTVVIWRFRLILNEELTPAILARFRGGVRNTFQRLWVRSDVFDRGDGHTARWELLKMLPEDAMVQVTERASIVAMKNVALAIAEGWLDASNKKINATIDSEKLMREAIILIRLHGEIIDLSTKKDSDLKKFITRKFSLAASMIKSNKKE</sequence>
<protein>
    <submittedName>
        <fullName evidence="1">Uncharacterized protein</fullName>
    </submittedName>
</protein>
<proteinExistence type="predicted"/>
<dbReference type="Proteomes" id="UP000381093">
    <property type="component" value="Unassembled WGS sequence"/>
</dbReference>
<evidence type="ECO:0000313" key="1">
    <source>
        <dbReference type="EMBL" id="VVO42159.1"/>
    </source>
</evidence>
<evidence type="ECO:0000313" key="2">
    <source>
        <dbReference type="Proteomes" id="UP000381093"/>
    </source>
</evidence>
<dbReference type="InterPro" id="IPR045920">
    <property type="entry name" value="DUF6339"/>
</dbReference>